<name>A0A194XE40_MOLSC</name>
<feature type="transmembrane region" description="Helical" evidence="1">
    <location>
        <begin position="38"/>
        <end position="61"/>
    </location>
</feature>
<sequence length="69" mass="7868">MSPRTTSQCPTLCNALRILLLRCRKMPYTLVSQRLTSWLSILSQLPPVLCFVWAIASACWLRISSRCIV</sequence>
<dbReference type="Proteomes" id="UP000070700">
    <property type="component" value="Unassembled WGS sequence"/>
</dbReference>
<dbReference type="GeneID" id="28816683"/>
<evidence type="ECO:0000256" key="1">
    <source>
        <dbReference type="SAM" id="Phobius"/>
    </source>
</evidence>
<keyword evidence="1" id="KW-0812">Transmembrane</keyword>
<proteinExistence type="predicted"/>
<gene>
    <name evidence="2" type="ORF">LY89DRAFT_35470</name>
</gene>
<dbReference type="AlphaFoldDB" id="A0A194XE40"/>
<reference evidence="2 3" key="1">
    <citation type="submission" date="2015-10" db="EMBL/GenBank/DDBJ databases">
        <title>Full genome of DAOMC 229536 Phialocephala scopiformis, a fungal endophyte of spruce producing the potent anti-insectan compound rugulosin.</title>
        <authorList>
            <consortium name="DOE Joint Genome Institute"/>
            <person name="Walker A.K."/>
            <person name="Frasz S.L."/>
            <person name="Seifert K.A."/>
            <person name="Miller J.D."/>
            <person name="Mondo S.J."/>
            <person name="Labutti K."/>
            <person name="Lipzen A."/>
            <person name="Dockter R."/>
            <person name="Kennedy M."/>
            <person name="Grigoriev I.V."/>
            <person name="Spatafora J.W."/>
        </authorList>
    </citation>
    <scope>NUCLEOTIDE SEQUENCE [LARGE SCALE GENOMIC DNA]</scope>
    <source>
        <strain evidence="2 3">CBS 120377</strain>
    </source>
</reference>
<organism evidence="2 3">
    <name type="scientific">Mollisia scopiformis</name>
    <name type="common">Conifer needle endophyte fungus</name>
    <name type="synonym">Phialocephala scopiformis</name>
    <dbReference type="NCBI Taxonomy" id="149040"/>
    <lineage>
        <taxon>Eukaryota</taxon>
        <taxon>Fungi</taxon>
        <taxon>Dikarya</taxon>
        <taxon>Ascomycota</taxon>
        <taxon>Pezizomycotina</taxon>
        <taxon>Leotiomycetes</taxon>
        <taxon>Helotiales</taxon>
        <taxon>Mollisiaceae</taxon>
        <taxon>Mollisia</taxon>
    </lineage>
</organism>
<evidence type="ECO:0000313" key="2">
    <source>
        <dbReference type="EMBL" id="KUJ18022.1"/>
    </source>
</evidence>
<evidence type="ECO:0000313" key="3">
    <source>
        <dbReference type="Proteomes" id="UP000070700"/>
    </source>
</evidence>
<protein>
    <submittedName>
        <fullName evidence="2">Uncharacterized protein</fullName>
    </submittedName>
</protein>
<dbReference type="EMBL" id="KQ947413">
    <property type="protein sequence ID" value="KUJ18022.1"/>
    <property type="molecule type" value="Genomic_DNA"/>
</dbReference>
<dbReference type="KEGG" id="psco:LY89DRAFT_35470"/>
<keyword evidence="1" id="KW-1133">Transmembrane helix</keyword>
<keyword evidence="1" id="KW-0472">Membrane</keyword>
<dbReference type="RefSeq" id="XP_018072377.1">
    <property type="nucleotide sequence ID" value="XM_018206957.1"/>
</dbReference>
<keyword evidence="3" id="KW-1185">Reference proteome</keyword>
<dbReference type="InParanoid" id="A0A194XE40"/>
<accession>A0A194XE40</accession>